<accession>A0A059EWR9</accession>
<dbReference type="HOGENOM" id="CLU_780682_0_0_1"/>
<reference evidence="1 2" key="2">
    <citation type="submission" date="2014-03" db="EMBL/GenBank/DDBJ databases">
        <title>The Genome Sequence of Anncaliia algerae insect isolate PRA339.</title>
        <authorList>
            <consortium name="The Broad Institute Genome Sequencing Platform"/>
            <consortium name="The Broad Institute Genome Sequencing Center for Infectious Disease"/>
            <person name="Cuomo C."/>
            <person name="Becnel J."/>
            <person name="Sanscrainte N."/>
            <person name="Walker B."/>
            <person name="Young S.K."/>
            <person name="Zeng Q."/>
            <person name="Gargeya S."/>
            <person name="Fitzgerald M."/>
            <person name="Haas B."/>
            <person name="Abouelleil A."/>
            <person name="Alvarado L."/>
            <person name="Arachchi H.M."/>
            <person name="Berlin A.M."/>
            <person name="Chapman S.B."/>
            <person name="Dewar J."/>
            <person name="Goldberg J."/>
            <person name="Griggs A."/>
            <person name="Gujja S."/>
            <person name="Hansen M."/>
            <person name="Howarth C."/>
            <person name="Imamovic A."/>
            <person name="Larimer J."/>
            <person name="McCowan C."/>
            <person name="Murphy C."/>
            <person name="Neiman D."/>
            <person name="Pearson M."/>
            <person name="Priest M."/>
            <person name="Roberts A."/>
            <person name="Saif S."/>
            <person name="Shea T."/>
            <person name="Sisk P."/>
            <person name="Sykes S."/>
            <person name="Wortman J."/>
            <person name="Nusbaum C."/>
            <person name="Birren B."/>
        </authorList>
    </citation>
    <scope>NUCLEOTIDE SEQUENCE [LARGE SCALE GENOMIC DNA]</scope>
    <source>
        <strain evidence="1 2">PRA339</strain>
    </source>
</reference>
<organism evidence="1 2">
    <name type="scientific">Anncaliia algerae PRA339</name>
    <dbReference type="NCBI Taxonomy" id="1288291"/>
    <lineage>
        <taxon>Eukaryota</taxon>
        <taxon>Fungi</taxon>
        <taxon>Fungi incertae sedis</taxon>
        <taxon>Microsporidia</taxon>
        <taxon>Tubulinosematoidea</taxon>
        <taxon>Tubulinosematidae</taxon>
        <taxon>Anncaliia</taxon>
    </lineage>
</organism>
<proteinExistence type="predicted"/>
<evidence type="ECO:0000313" key="1">
    <source>
        <dbReference type="EMBL" id="KCZ79151.1"/>
    </source>
</evidence>
<name>A0A059EWR9_9MICR</name>
<dbReference type="VEuPathDB" id="MicrosporidiaDB:H312_03465"/>
<dbReference type="Proteomes" id="UP000030655">
    <property type="component" value="Unassembled WGS sequence"/>
</dbReference>
<protein>
    <submittedName>
        <fullName evidence="1">Uncharacterized protein</fullName>
    </submittedName>
</protein>
<gene>
    <name evidence="1" type="ORF">H312_03465</name>
</gene>
<dbReference type="AlphaFoldDB" id="A0A059EWR9"/>
<reference evidence="2" key="1">
    <citation type="submission" date="2013-02" db="EMBL/GenBank/DDBJ databases">
        <authorList>
            <consortium name="The Broad Institute Genome Sequencing Platform"/>
            <person name="Cuomo C."/>
            <person name="Becnel J."/>
            <person name="Sanscrainte N."/>
            <person name="Walker B."/>
            <person name="Young S.K."/>
            <person name="Zeng Q."/>
            <person name="Gargeya S."/>
            <person name="Fitzgerald M."/>
            <person name="Haas B."/>
            <person name="Abouelleil A."/>
            <person name="Alvarado L."/>
            <person name="Arachchi H.M."/>
            <person name="Berlin A.M."/>
            <person name="Chapman S.B."/>
            <person name="Dewar J."/>
            <person name="Goldberg J."/>
            <person name="Griggs A."/>
            <person name="Gujja S."/>
            <person name="Hansen M."/>
            <person name="Howarth C."/>
            <person name="Imamovic A."/>
            <person name="Larimer J."/>
            <person name="McCowan C."/>
            <person name="Murphy C."/>
            <person name="Neiman D."/>
            <person name="Pearson M."/>
            <person name="Priest M."/>
            <person name="Roberts A."/>
            <person name="Saif S."/>
            <person name="Shea T."/>
            <person name="Sisk P."/>
            <person name="Sykes S."/>
            <person name="Wortman J."/>
            <person name="Nusbaum C."/>
            <person name="Birren B."/>
        </authorList>
    </citation>
    <scope>NUCLEOTIDE SEQUENCE [LARGE SCALE GENOMIC DNA]</scope>
    <source>
        <strain evidence="2">PRA339</strain>
    </source>
</reference>
<dbReference type="EMBL" id="KK365345">
    <property type="protein sequence ID" value="KCZ79151.1"/>
    <property type="molecule type" value="Genomic_DNA"/>
</dbReference>
<dbReference type="OrthoDB" id="2196971at2759"/>
<evidence type="ECO:0000313" key="2">
    <source>
        <dbReference type="Proteomes" id="UP000030655"/>
    </source>
</evidence>
<sequence length="355" mass="42791">MICFIFLKNFLSSSSTNPQTSHMISSEVNFDLDYHDKNHTIQQIKYFEEEEFCLRISKLKLCPIKNDQNHEYNTYQIYPAYFKNPTIDSASIKKNFEANYINQKKEDDSSFGGIFHINMNDENRRLAEYKDYNINPESEASRFEMKYPLDFISENILNINDVISSDEFTEYLINIVHAHQKKKLDFKLYTYPQFSTKIIRSDLAAARNALYCIEFISVLKFRNLRDFIYYFATMMLFTIDFRICFWKVIAEDVKYSVNFFEKKIIPIGRNILKYGFRKRTFGVPDLYITKEYMNKHIFNKVYSFNDFVNFIFNSYTDLDFYKMQKRDNFDAIFRYVYSEIYIFFKSYVEKNKNIA</sequence>
<keyword evidence="2" id="KW-1185">Reference proteome</keyword>